<dbReference type="OrthoDB" id="94039at2759"/>
<feature type="compositionally biased region" description="Low complexity" evidence="1">
    <location>
        <begin position="28"/>
        <end position="39"/>
    </location>
</feature>
<dbReference type="InterPro" id="IPR029058">
    <property type="entry name" value="AB_hydrolase_fold"/>
</dbReference>
<feature type="compositionally biased region" description="Pro residues" evidence="1">
    <location>
        <begin position="40"/>
        <end position="53"/>
    </location>
</feature>
<name>A0A0J0XIP2_9TREE</name>
<evidence type="ECO:0000313" key="2">
    <source>
        <dbReference type="EMBL" id="KLT40922.1"/>
    </source>
</evidence>
<feature type="compositionally biased region" description="Basic and acidic residues" evidence="1">
    <location>
        <begin position="71"/>
        <end position="81"/>
    </location>
</feature>
<dbReference type="SUPFAM" id="SSF53474">
    <property type="entry name" value="alpha/beta-Hydrolases"/>
    <property type="match status" value="1"/>
</dbReference>
<feature type="region of interest" description="Disordered" evidence="1">
    <location>
        <begin position="1"/>
        <end position="55"/>
    </location>
</feature>
<dbReference type="STRING" id="879819.A0A0J0XIP2"/>
<keyword evidence="3" id="KW-1185">Reference proteome</keyword>
<dbReference type="Proteomes" id="UP000053611">
    <property type="component" value="Unassembled WGS sequence"/>
</dbReference>
<sequence length="494" mass="53825">MSDRPHRITPSRAPSIYPPSPITPPHFLALAPHPNNAAPSAPPRPTLPPPPPGWSRSFHAVPAAYPKQLRESHGTLSRESEPFGNTCPIPGESKAERKVRVDGAVGAAVLARLDATEWTLEEGLQAAPAGLFMAVERWTRDKPVGGHTLVCTHPNGTQKEHWHPTLRRILASDAPPQAFGTGEPLPAAPVLIDDIWLLDHWNHGSSVDLNEGRLGCAEVWDDVGRDILNFILHVLPTAKKAAPTALPWQLPWAAEGAAPPIKVMGLGGSYGGLGHVMAAHARPDAYHGVFLADSLIQPRAMDRVEIGAENEEDVGTSRVRGAMKRRDAWSSRAEASRTWLKNPFYAAWHPEVFELTLSHGLVRANAYGTDREGNPNTDDAPVVLATPTWAEASVFIEPKSSGRTWDMLPQLKVPVAFLVAQNRFPRTLQRDMVWRAPLARNEELPSTGHLCLQENPPAVAEAAVRFFQTLAAGRWGTAESIRATYEALEGKAKL</sequence>
<dbReference type="Gene3D" id="3.40.50.1820">
    <property type="entry name" value="alpha/beta hydrolase"/>
    <property type="match status" value="1"/>
</dbReference>
<feature type="region of interest" description="Disordered" evidence="1">
    <location>
        <begin position="71"/>
        <end position="91"/>
    </location>
</feature>
<accession>A0A0J0XIP2</accession>
<dbReference type="AlphaFoldDB" id="A0A0J0XIP2"/>
<protein>
    <recommendedName>
        <fullName evidence="4">AB hydrolase-1 domain-containing protein</fullName>
    </recommendedName>
</protein>
<proteinExistence type="predicted"/>
<organism evidence="2 3">
    <name type="scientific">Cutaneotrichosporon oleaginosum</name>
    <dbReference type="NCBI Taxonomy" id="879819"/>
    <lineage>
        <taxon>Eukaryota</taxon>
        <taxon>Fungi</taxon>
        <taxon>Dikarya</taxon>
        <taxon>Basidiomycota</taxon>
        <taxon>Agaricomycotina</taxon>
        <taxon>Tremellomycetes</taxon>
        <taxon>Trichosporonales</taxon>
        <taxon>Trichosporonaceae</taxon>
        <taxon>Cutaneotrichosporon</taxon>
    </lineage>
</organism>
<dbReference type="EMBL" id="KQ087226">
    <property type="protein sequence ID" value="KLT40922.1"/>
    <property type="molecule type" value="Genomic_DNA"/>
</dbReference>
<evidence type="ECO:0008006" key="4">
    <source>
        <dbReference type="Google" id="ProtNLM"/>
    </source>
</evidence>
<evidence type="ECO:0000256" key="1">
    <source>
        <dbReference type="SAM" id="MobiDB-lite"/>
    </source>
</evidence>
<reference evidence="2 3" key="1">
    <citation type="submission" date="2015-03" db="EMBL/GenBank/DDBJ databases">
        <title>Genomics and transcriptomics of the oil-accumulating basidiomycete yeast T. oleaginosus allow insights into substrate utilization and the diverse evolutionary trajectories of mating systems in fungi.</title>
        <authorList>
            <consortium name="DOE Joint Genome Institute"/>
            <person name="Kourist R."/>
            <person name="Kracht O."/>
            <person name="Bracharz F."/>
            <person name="Lipzen A."/>
            <person name="Nolan M."/>
            <person name="Ohm R."/>
            <person name="Grigoriev I."/>
            <person name="Sun S."/>
            <person name="Heitman J."/>
            <person name="Bruck T."/>
            <person name="Nowrousian M."/>
        </authorList>
    </citation>
    <scope>NUCLEOTIDE SEQUENCE [LARGE SCALE GENOMIC DNA]</scope>
    <source>
        <strain evidence="2 3">IBC0246</strain>
    </source>
</reference>
<evidence type="ECO:0000313" key="3">
    <source>
        <dbReference type="Proteomes" id="UP000053611"/>
    </source>
</evidence>
<gene>
    <name evidence="2" type="ORF">CC85DRAFT_313047</name>
</gene>